<dbReference type="Proteomes" id="UP000796880">
    <property type="component" value="Unassembled WGS sequence"/>
</dbReference>
<keyword evidence="3 5" id="KW-0949">S-adenosyl-L-methionine</keyword>
<dbReference type="InterPro" id="IPR001737">
    <property type="entry name" value="KsgA/Erm"/>
</dbReference>
<keyword evidence="9" id="KW-1185">Reference proteome</keyword>
<dbReference type="SUPFAM" id="SSF53335">
    <property type="entry name" value="S-adenosyl-L-methionine-dependent methyltransferases"/>
    <property type="match status" value="1"/>
</dbReference>
<keyword evidence="2 5" id="KW-0808">Transferase</keyword>
<dbReference type="Pfam" id="PF00398">
    <property type="entry name" value="RrnaAD"/>
    <property type="match status" value="1"/>
</dbReference>
<feature type="compositionally biased region" description="Basic and acidic residues" evidence="6">
    <location>
        <begin position="167"/>
        <end position="177"/>
    </location>
</feature>
<evidence type="ECO:0000313" key="8">
    <source>
        <dbReference type="EMBL" id="KAF3438024.1"/>
    </source>
</evidence>
<comment type="caution">
    <text evidence="8">The sequence shown here is derived from an EMBL/GenBank/DDBJ whole genome shotgun (WGS) entry which is preliminary data.</text>
</comment>
<dbReference type="PANTHER" id="PTHR36767">
    <property type="entry name" value="OS05G0126200 PROTEIN"/>
    <property type="match status" value="1"/>
</dbReference>
<dbReference type="SMART" id="SM00650">
    <property type="entry name" value="rADc"/>
    <property type="match status" value="1"/>
</dbReference>
<dbReference type="GO" id="GO:0000179">
    <property type="term" value="F:rRNA (adenine-N6,N6-)-dimethyltransferase activity"/>
    <property type="evidence" value="ECO:0007669"/>
    <property type="project" value="UniProtKB-UniRule"/>
</dbReference>
<dbReference type="AlphaFoldDB" id="A0A8K0GTQ4"/>
<gene>
    <name evidence="8" type="ORF">FNV43_RR20780</name>
</gene>
<feature type="region of interest" description="Disordered" evidence="6">
    <location>
        <begin position="167"/>
        <end position="192"/>
    </location>
</feature>
<dbReference type="CDD" id="cd23700">
    <property type="entry name" value="At3g51010"/>
    <property type="match status" value="1"/>
</dbReference>
<name>A0A8K0GTQ4_9ROSA</name>
<evidence type="ECO:0000256" key="4">
    <source>
        <dbReference type="ARBA" id="ARBA00022884"/>
    </source>
</evidence>
<dbReference type="EMBL" id="VOIH02000009">
    <property type="protein sequence ID" value="KAF3438024.1"/>
    <property type="molecule type" value="Genomic_DNA"/>
</dbReference>
<keyword evidence="4 5" id="KW-0694">RNA-binding</keyword>
<dbReference type="CDD" id="cd02440">
    <property type="entry name" value="AdoMet_MTases"/>
    <property type="match status" value="1"/>
</dbReference>
<evidence type="ECO:0000256" key="1">
    <source>
        <dbReference type="ARBA" id="ARBA00022603"/>
    </source>
</evidence>
<dbReference type="PANTHER" id="PTHR36767:SF1">
    <property type="entry name" value="OS05G0126200 PROTEIN"/>
    <property type="match status" value="1"/>
</dbReference>
<reference evidence="8" key="1">
    <citation type="submission" date="2020-03" db="EMBL/GenBank/DDBJ databases">
        <title>A high-quality chromosome-level genome assembly of a woody plant with both climbing and erect habits, Rhamnella rubrinervis.</title>
        <authorList>
            <person name="Lu Z."/>
            <person name="Yang Y."/>
            <person name="Zhu X."/>
            <person name="Sun Y."/>
        </authorList>
    </citation>
    <scope>NUCLEOTIDE SEQUENCE</scope>
    <source>
        <strain evidence="8">BYM</strain>
        <tissue evidence="8">Leaf</tissue>
    </source>
</reference>
<dbReference type="GO" id="GO:0003723">
    <property type="term" value="F:RNA binding"/>
    <property type="evidence" value="ECO:0007669"/>
    <property type="project" value="UniProtKB-UniRule"/>
</dbReference>
<feature type="binding site" evidence="5">
    <location>
        <position position="1"/>
    </location>
    <ligand>
        <name>S-adenosyl-L-methionine</name>
        <dbReference type="ChEBI" id="CHEBI:59789"/>
    </ligand>
</feature>
<evidence type="ECO:0000256" key="5">
    <source>
        <dbReference type="PROSITE-ProRule" id="PRU01026"/>
    </source>
</evidence>
<evidence type="ECO:0000256" key="3">
    <source>
        <dbReference type="ARBA" id="ARBA00022691"/>
    </source>
</evidence>
<evidence type="ECO:0000256" key="6">
    <source>
        <dbReference type="SAM" id="MobiDB-lite"/>
    </source>
</evidence>
<feature type="binding site" evidence="5">
    <location>
        <position position="8"/>
    </location>
    <ligand>
        <name>S-adenosyl-L-methionine</name>
        <dbReference type="ChEBI" id="CHEBI:59789"/>
    </ligand>
</feature>
<feature type="binding site" evidence="5">
    <location>
        <position position="29"/>
    </location>
    <ligand>
        <name>S-adenosyl-L-methionine</name>
        <dbReference type="ChEBI" id="CHEBI:59789"/>
    </ligand>
</feature>
<evidence type="ECO:0000259" key="7">
    <source>
        <dbReference type="SMART" id="SM00650"/>
    </source>
</evidence>
<keyword evidence="1 5" id="KW-0489">Methyltransferase</keyword>
<sequence length="283" mass="32049">MDTVLQIGPGTGNLTLKLLEASNKAVAIEIDNRVVEILHKRVLERGFEDKLAVIRKDALRAEFLQFDIVVANVRYGISSSLVAKLAFVAEIDFYAKERDMGFGAIRSIIRPLSRTLQSRSSTFSTTSFAGTSASPKSEFRLVFGGGSVRSQAPWFPISNHLHSLTETRFPKRRPSDKPRRKRSCMKPPGPYAWAQSVPGESVVATKPNEGSVKRRNEKKRMRQRRAFILAEKKKRKAQLQEAKKKKDIKKIERKMAAVARDRAWTQRLAELQQLEEEKKKSTA</sequence>
<feature type="binding site" evidence="5">
    <location>
        <position position="57"/>
    </location>
    <ligand>
        <name>S-adenosyl-L-methionine</name>
        <dbReference type="ChEBI" id="CHEBI:59789"/>
    </ligand>
</feature>
<protein>
    <recommendedName>
        <fullName evidence="7">Ribosomal RNA adenine methylase transferase N-terminal domain-containing protein</fullName>
    </recommendedName>
</protein>
<dbReference type="InterPro" id="IPR020598">
    <property type="entry name" value="rRNA_Ade_methylase_Trfase_N"/>
</dbReference>
<evidence type="ECO:0000313" key="9">
    <source>
        <dbReference type="Proteomes" id="UP000796880"/>
    </source>
</evidence>
<dbReference type="Gene3D" id="3.40.50.150">
    <property type="entry name" value="Vaccinia Virus protein VP39"/>
    <property type="match status" value="1"/>
</dbReference>
<dbReference type="InterPro" id="IPR029063">
    <property type="entry name" value="SAM-dependent_MTases_sf"/>
</dbReference>
<comment type="similarity">
    <text evidence="5">Belongs to the class I-like SAM-binding methyltransferase superfamily. rRNA adenine N(6)-methyltransferase family.</text>
</comment>
<dbReference type="OrthoDB" id="1921449at2759"/>
<feature type="domain" description="Ribosomal RNA adenine methylase transferase N-terminal" evidence="7">
    <location>
        <begin position="2"/>
        <end position="113"/>
    </location>
</feature>
<comment type="caution">
    <text evidence="5">Lacks conserved residue(s) required for the propagation of feature annotation.</text>
</comment>
<dbReference type="PROSITE" id="PS51689">
    <property type="entry name" value="SAM_RNA_A_N6_MT"/>
    <property type="match status" value="1"/>
</dbReference>
<organism evidence="8 9">
    <name type="scientific">Rhamnella rubrinervis</name>
    <dbReference type="NCBI Taxonomy" id="2594499"/>
    <lineage>
        <taxon>Eukaryota</taxon>
        <taxon>Viridiplantae</taxon>
        <taxon>Streptophyta</taxon>
        <taxon>Embryophyta</taxon>
        <taxon>Tracheophyta</taxon>
        <taxon>Spermatophyta</taxon>
        <taxon>Magnoliopsida</taxon>
        <taxon>eudicotyledons</taxon>
        <taxon>Gunneridae</taxon>
        <taxon>Pentapetalae</taxon>
        <taxon>rosids</taxon>
        <taxon>fabids</taxon>
        <taxon>Rosales</taxon>
        <taxon>Rhamnaceae</taxon>
        <taxon>rhamnoid group</taxon>
        <taxon>Rhamneae</taxon>
        <taxon>Rhamnella</taxon>
    </lineage>
</organism>
<evidence type="ECO:0000256" key="2">
    <source>
        <dbReference type="ARBA" id="ARBA00022679"/>
    </source>
</evidence>
<feature type="binding site" evidence="5">
    <location>
        <position position="72"/>
    </location>
    <ligand>
        <name>S-adenosyl-L-methionine</name>
        <dbReference type="ChEBI" id="CHEBI:59789"/>
    </ligand>
</feature>
<dbReference type="GO" id="GO:0005739">
    <property type="term" value="C:mitochondrion"/>
    <property type="evidence" value="ECO:0007669"/>
    <property type="project" value="TreeGrafter"/>
</dbReference>
<proteinExistence type="inferred from homology"/>
<accession>A0A8K0GTQ4</accession>